<accession>A0ABP7JSL1</accession>
<keyword evidence="3" id="KW-1185">Reference proteome</keyword>
<name>A0ABP7JSL1_9RHOB</name>
<evidence type="ECO:0000313" key="3">
    <source>
        <dbReference type="Proteomes" id="UP001399917"/>
    </source>
</evidence>
<dbReference type="RefSeq" id="WP_344842017.1">
    <property type="nucleotide sequence ID" value="NZ_BAABDF010000001.1"/>
</dbReference>
<organism evidence="2 3">
    <name type="scientific">Celeribacter arenosi</name>
    <dbReference type="NCBI Taxonomy" id="792649"/>
    <lineage>
        <taxon>Bacteria</taxon>
        <taxon>Pseudomonadati</taxon>
        <taxon>Pseudomonadota</taxon>
        <taxon>Alphaproteobacteria</taxon>
        <taxon>Rhodobacterales</taxon>
        <taxon>Roseobacteraceae</taxon>
        <taxon>Celeribacter</taxon>
    </lineage>
</organism>
<evidence type="ECO:0000313" key="2">
    <source>
        <dbReference type="EMBL" id="GAA3853507.1"/>
    </source>
</evidence>
<sequence length="170" mass="18602">MIVRMLTLVGGLIGAAMLSQFPEFTQQYTQRLAGQVEALDVVIADFDRSASKAEMTRDEALASMGGSVFLENRRSDMRDTISRHERLGRDLTALRAAGPIERLSMPHRVADTKLARATWMDYQPALPISVDGAICAVVGFVAGWILVGGLLRLLLWPLRGGSRARTGLTF</sequence>
<comment type="caution">
    <text evidence="2">The sequence shown here is derived from an EMBL/GenBank/DDBJ whole genome shotgun (WGS) entry which is preliminary data.</text>
</comment>
<protein>
    <recommendedName>
        <fullName evidence="4">DUF2937 domain-containing protein</fullName>
    </recommendedName>
</protein>
<evidence type="ECO:0008006" key="4">
    <source>
        <dbReference type="Google" id="ProtNLM"/>
    </source>
</evidence>
<reference evidence="3" key="1">
    <citation type="journal article" date="2019" name="Int. J. Syst. Evol. Microbiol.">
        <title>The Global Catalogue of Microorganisms (GCM) 10K type strain sequencing project: providing services to taxonomists for standard genome sequencing and annotation.</title>
        <authorList>
            <consortium name="The Broad Institute Genomics Platform"/>
            <consortium name="The Broad Institute Genome Sequencing Center for Infectious Disease"/>
            <person name="Wu L."/>
            <person name="Ma J."/>
        </authorList>
    </citation>
    <scope>NUCLEOTIDE SEQUENCE [LARGE SCALE GENOMIC DNA]</scope>
    <source>
        <strain evidence="3">JCM 17190</strain>
    </source>
</reference>
<dbReference type="EMBL" id="BAABDF010000001">
    <property type="protein sequence ID" value="GAA3853507.1"/>
    <property type="molecule type" value="Genomic_DNA"/>
</dbReference>
<feature type="transmembrane region" description="Helical" evidence="1">
    <location>
        <begin position="136"/>
        <end position="155"/>
    </location>
</feature>
<keyword evidence="1" id="KW-1133">Transmembrane helix</keyword>
<dbReference type="InterPro" id="IPR022584">
    <property type="entry name" value="DUF2937"/>
</dbReference>
<keyword evidence="1" id="KW-0812">Transmembrane</keyword>
<evidence type="ECO:0000256" key="1">
    <source>
        <dbReference type="SAM" id="Phobius"/>
    </source>
</evidence>
<dbReference type="Proteomes" id="UP001399917">
    <property type="component" value="Unassembled WGS sequence"/>
</dbReference>
<dbReference type="Pfam" id="PF11157">
    <property type="entry name" value="DUF2937"/>
    <property type="match status" value="1"/>
</dbReference>
<proteinExistence type="predicted"/>
<gene>
    <name evidence="2" type="ORF">GCM10022404_01120</name>
</gene>
<keyword evidence="1" id="KW-0472">Membrane</keyword>